<gene>
    <name evidence="13" type="ORF">SOCEGT47_042280</name>
</gene>
<organism evidence="13 14">
    <name type="scientific">Sorangium cellulosum</name>
    <name type="common">Polyangium cellulosum</name>
    <dbReference type="NCBI Taxonomy" id="56"/>
    <lineage>
        <taxon>Bacteria</taxon>
        <taxon>Pseudomonadati</taxon>
        <taxon>Myxococcota</taxon>
        <taxon>Polyangia</taxon>
        <taxon>Polyangiales</taxon>
        <taxon>Polyangiaceae</taxon>
        <taxon>Sorangium</taxon>
    </lineage>
</organism>
<keyword evidence="5" id="KW-1003">Cell membrane</keyword>
<evidence type="ECO:0000256" key="11">
    <source>
        <dbReference type="SAM" id="MobiDB-lite"/>
    </source>
</evidence>
<keyword evidence="4" id="KW-0813">Transport</keyword>
<proteinExistence type="inferred from homology"/>
<feature type="transmembrane region" description="Helical" evidence="12">
    <location>
        <begin position="69"/>
        <end position="89"/>
    </location>
</feature>
<evidence type="ECO:0000256" key="1">
    <source>
        <dbReference type="ARBA" id="ARBA00004162"/>
    </source>
</evidence>
<evidence type="ECO:0000313" key="13">
    <source>
        <dbReference type="EMBL" id="AUX23699.1"/>
    </source>
</evidence>
<evidence type="ECO:0000256" key="6">
    <source>
        <dbReference type="ARBA" id="ARBA00022692"/>
    </source>
</evidence>
<feature type="compositionally biased region" description="Low complexity" evidence="11">
    <location>
        <begin position="39"/>
        <end position="53"/>
    </location>
</feature>
<comment type="subcellular location">
    <subcellularLocation>
        <location evidence="1">Cell membrane</location>
        <topology evidence="1">Single-pass membrane protein</topology>
    </subcellularLocation>
</comment>
<accession>A0A4P2Q344</accession>
<dbReference type="EMBL" id="CP012670">
    <property type="protein sequence ID" value="AUX23699.1"/>
    <property type="molecule type" value="Genomic_DNA"/>
</dbReference>
<keyword evidence="9" id="KW-0811">Translocation</keyword>
<dbReference type="SMART" id="SM01323">
    <property type="entry name" value="YajC"/>
    <property type="match status" value="1"/>
</dbReference>
<evidence type="ECO:0000256" key="2">
    <source>
        <dbReference type="ARBA" id="ARBA00006742"/>
    </source>
</evidence>
<evidence type="ECO:0000256" key="10">
    <source>
        <dbReference type="ARBA" id="ARBA00023136"/>
    </source>
</evidence>
<dbReference type="Proteomes" id="UP000295781">
    <property type="component" value="Chromosome"/>
</dbReference>
<dbReference type="PANTHER" id="PTHR33909">
    <property type="entry name" value="SEC TRANSLOCON ACCESSORY COMPLEX SUBUNIT YAJC"/>
    <property type="match status" value="1"/>
</dbReference>
<evidence type="ECO:0000256" key="12">
    <source>
        <dbReference type="SAM" id="Phobius"/>
    </source>
</evidence>
<dbReference type="NCBIfam" id="TIGR00739">
    <property type="entry name" value="yajC"/>
    <property type="match status" value="1"/>
</dbReference>
<dbReference type="PANTHER" id="PTHR33909:SF1">
    <property type="entry name" value="SEC TRANSLOCON ACCESSORY COMPLEX SUBUNIT YAJC"/>
    <property type="match status" value="1"/>
</dbReference>
<keyword evidence="8 12" id="KW-1133">Transmembrane helix</keyword>
<sequence length="174" mass="18042">MEASPGGWDRPVICGRTPSGPETRVTLASSNWFQPNPAPGRTGAAPAAPAEGQPSPPPAGGQEGQPAPFGGGAFSFLILALPLLLIFLMTRSQNKKQKQLEANLKVGDRVFTQSGILGRITDINPNSPRVKLEIAPGVNVQILKSAIQGADPGEVAADAKAADKAKESAKDKKS</sequence>
<evidence type="ECO:0000256" key="5">
    <source>
        <dbReference type="ARBA" id="ARBA00022475"/>
    </source>
</evidence>
<dbReference type="GO" id="GO:0005886">
    <property type="term" value="C:plasma membrane"/>
    <property type="evidence" value="ECO:0007669"/>
    <property type="project" value="UniProtKB-SubCell"/>
</dbReference>
<dbReference type="InterPro" id="IPR003849">
    <property type="entry name" value="Preprotein_translocase_YajC"/>
</dbReference>
<keyword evidence="7" id="KW-0653">Protein transport</keyword>
<comment type="similarity">
    <text evidence="2">Belongs to the YajC family.</text>
</comment>
<evidence type="ECO:0000256" key="4">
    <source>
        <dbReference type="ARBA" id="ARBA00022448"/>
    </source>
</evidence>
<evidence type="ECO:0000256" key="9">
    <source>
        <dbReference type="ARBA" id="ARBA00023010"/>
    </source>
</evidence>
<dbReference type="GO" id="GO:0015031">
    <property type="term" value="P:protein transport"/>
    <property type="evidence" value="ECO:0007669"/>
    <property type="project" value="UniProtKB-KW"/>
</dbReference>
<feature type="region of interest" description="Disordered" evidence="11">
    <location>
        <begin position="154"/>
        <end position="174"/>
    </location>
</feature>
<evidence type="ECO:0000256" key="7">
    <source>
        <dbReference type="ARBA" id="ARBA00022927"/>
    </source>
</evidence>
<feature type="compositionally biased region" description="Basic and acidic residues" evidence="11">
    <location>
        <begin position="160"/>
        <end position="174"/>
    </location>
</feature>
<reference evidence="13 14" key="1">
    <citation type="submission" date="2015-09" db="EMBL/GenBank/DDBJ databases">
        <title>Sorangium comparison.</title>
        <authorList>
            <person name="Zaburannyi N."/>
            <person name="Bunk B."/>
            <person name="Overmann J."/>
            <person name="Mueller R."/>
        </authorList>
    </citation>
    <scope>NUCLEOTIDE SEQUENCE [LARGE SCALE GENOMIC DNA]</scope>
    <source>
        <strain evidence="13 14">So ceGT47</strain>
    </source>
</reference>
<evidence type="ECO:0000256" key="8">
    <source>
        <dbReference type="ARBA" id="ARBA00022989"/>
    </source>
</evidence>
<evidence type="ECO:0000313" key="14">
    <source>
        <dbReference type="Proteomes" id="UP000295781"/>
    </source>
</evidence>
<name>A0A4P2Q344_SORCE</name>
<dbReference type="AlphaFoldDB" id="A0A4P2Q344"/>
<feature type="region of interest" description="Disordered" evidence="11">
    <location>
        <begin position="1"/>
        <end position="67"/>
    </location>
</feature>
<keyword evidence="10 12" id="KW-0472">Membrane</keyword>
<evidence type="ECO:0000256" key="3">
    <source>
        <dbReference type="ARBA" id="ARBA00014962"/>
    </source>
</evidence>
<keyword evidence="6 12" id="KW-0812">Transmembrane</keyword>
<dbReference type="Pfam" id="PF02699">
    <property type="entry name" value="YajC"/>
    <property type="match status" value="1"/>
</dbReference>
<protein>
    <recommendedName>
        <fullName evidence="3">Sec translocon accessory complex subunit YajC</fullName>
    </recommendedName>
</protein>